<proteinExistence type="predicted"/>
<dbReference type="EMBL" id="KZ825900">
    <property type="protein sequence ID" value="PYH93070.1"/>
    <property type="molecule type" value="Genomic_DNA"/>
</dbReference>
<keyword evidence="2" id="KW-1185">Reference proteome</keyword>
<evidence type="ECO:0000313" key="1">
    <source>
        <dbReference type="EMBL" id="PYH93070.1"/>
    </source>
</evidence>
<organism evidence="1 2">
    <name type="scientific">Aspergillus ellipticus CBS 707.79</name>
    <dbReference type="NCBI Taxonomy" id="1448320"/>
    <lineage>
        <taxon>Eukaryota</taxon>
        <taxon>Fungi</taxon>
        <taxon>Dikarya</taxon>
        <taxon>Ascomycota</taxon>
        <taxon>Pezizomycotina</taxon>
        <taxon>Eurotiomycetes</taxon>
        <taxon>Eurotiomycetidae</taxon>
        <taxon>Eurotiales</taxon>
        <taxon>Aspergillaceae</taxon>
        <taxon>Aspergillus</taxon>
        <taxon>Aspergillus subgen. Circumdati</taxon>
    </lineage>
</organism>
<evidence type="ECO:0000313" key="2">
    <source>
        <dbReference type="Proteomes" id="UP000247810"/>
    </source>
</evidence>
<name>A0A319D762_9EURO</name>
<dbReference type="Proteomes" id="UP000247810">
    <property type="component" value="Unassembled WGS sequence"/>
</dbReference>
<accession>A0A319D762</accession>
<reference evidence="1 2" key="1">
    <citation type="submission" date="2018-02" db="EMBL/GenBank/DDBJ databases">
        <title>The genomes of Aspergillus section Nigri reveals drivers in fungal speciation.</title>
        <authorList>
            <consortium name="DOE Joint Genome Institute"/>
            <person name="Vesth T.C."/>
            <person name="Nybo J."/>
            <person name="Theobald S."/>
            <person name="Brandl J."/>
            <person name="Frisvad J.C."/>
            <person name="Nielsen K.F."/>
            <person name="Lyhne E.K."/>
            <person name="Kogle M.E."/>
            <person name="Kuo A."/>
            <person name="Riley R."/>
            <person name="Clum A."/>
            <person name="Nolan M."/>
            <person name="Lipzen A."/>
            <person name="Salamov A."/>
            <person name="Henrissat B."/>
            <person name="Wiebenga A."/>
            <person name="De vries R.P."/>
            <person name="Grigoriev I.V."/>
            <person name="Mortensen U.H."/>
            <person name="Andersen M.R."/>
            <person name="Baker S.E."/>
        </authorList>
    </citation>
    <scope>NUCLEOTIDE SEQUENCE [LARGE SCALE GENOMIC DNA]</scope>
    <source>
        <strain evidence="1 2">CBS 707.79</strain>
    </source>
</reference>
<dbReference type="AlphaFoldDB" id="A0A319D762"/>
<protein>
    <submittedName>
        <fullName evidence="1">Uncharacterized protein</fullName>
    </submittedName>
</protein>
<sequence length="60" mass="6965">MNEHKDIWSDLDVSDDADTPIQLDLGKGRKGLQKALNLTDPVDWKNWLQSDLVKPYWVEL</sequence>
<gene>
    <name evidence="1" type="ORF">BO71DRAFT_431283</name>
</gene>
<dbReference type="VEuPathDB" id="FungiDB:BO71DRAFT_431283"/>
<dbReference type="OrthoDB" id="4510860at2759"/>